<feature type="compositionally biased region" description="Gly residues" evidence="2">
    <location>
        <begin position="844"/>
        <end position="855"/>
    </location>
</feature>
<evidence type="ECO:0000256" key="1">
    <source>
        <dbReference type="ARBA" id="ARBA00022737"/>
    </source>
</evidence>
<gene>
    <name evidence="4" type="ORF">METZ01_LOCUS15173</name>
</gene>
<dbReference type="PANTHER" id="PTHR12106:SF27">
    <property type="entry name" value="SORTILIN-RELATED RECEPTOR"/>
    <property type="match status" value="1"/>
</dbReference>
<dbReference type="PANTHER" id="PTHR12106">
    <property type="entry name" value="SORTILIN RELATED"/>
    <property type="match status" value="1"/>
</dbReference>
<evidence type="ECO:0000259" key="3">
    <source>
        <dbReference type="Pfam" id="PF15902"/>
    </source>
</evidence>
<feature type="region of interest" description="Disordered" evidence="2">
    <location>
        <begin position="831"/>
        <end position="870"/>
    </location>
</feature>
<feature type="compositionally biased region" description="Gly residues" evidence="2">
    <location>
        <begin position="913"/>
        <end position="930"/>
    </location>
</feature>
<dbReference type="Gene3D" id="2.130.10.10">
    <property type="entry name" value="YVTN repeat-like/Quinoprotein amine dehydrogenase"/>
    <property type="match status" value="4"/>
</dbReference>
<protein>
    <recommendedName>
        <fullName evidence="3">Sortilin N-terminal domain-containing protein</fullName>
    </recommendedName>
</protein>
<dbReference type="InterPro" id="IPR050310">
    <property type="entry name" value="VPS10-sortilin"/>
</dbReference>
<feature type="domain" description="Sortilin N-terminal" evidence="3">
    <location>
        <begin position="677"/>
        <end position="760"/>
    </location>
</feature>
<dbReference type="SUPFAM" id="SSF50939">
    <property type="entry name" value="Sialidases"/>
    <property type="match status" value="1"/>
</dbReference>
<organism evidence="4">
    <name type="scientific">marine metagenome</name>
    <dbReference type="NCBI Taxonomy" id="408172"/>
    <lineage>
        <taxon>unclassified sequences</taxon>
        <taxon>metagenomes</taxon>
        <taxon>ecological metagenomes</taxon>
    </lineage>
</organism>
<dbReference type="SUPFAM" id="SSF110296">
    <property type="entry name" value="Oligoxyloglucan reducing end-specific cellobiohydrolase"/>
    <property type="match status" value="1"/>
</dbReference>
<feature type="region of interest" description="Disordered" evidence="2">
    <location>
        <begin position="913"/>
        <end position="935"/>
    </location>
</feature>
<feature type="non-terminal residue" evidence="4">
    <location>
        <position position="1088"/>
    </location>
</feature>
<dbReference type="InterPro" id="IPR015943">
    <property type="entry name" value="WD40/YVTN_repeat-like_dom_sf"/>
</dbReference>
<dbReference type="EMBL" id="UINC01000862">
    <property type="protein sequence ID" value="SUZ62319.1"/>
    <property type="molecule type" value="Genomic_DNA"/>
</dbReference>
<name>A0A381P7T0_9ZZZZ</name>
<sequence>MLSRQAVVVTLALVVTIPVLAYSAEPMGSAPAAKMERPAHLPTSYSPSTAYIQATSEAATKAVESMQFRNIGPAIMGGRVADLAVVDDNPSVFYVGTASGGVWKTVNHGTSFEPVFDHESTSSIGDVTVSQRNPNLVWVGTGEPNNRQSSPYGNGVYRSLDGGANWQHMGLDETRHIGRIQIDHRDNNRVFIGAVGHLWGPNEERGVFRTTDAGQTWEKVLFINEDTGVIDLAMDPHDSNTLFAAAYQRRRTAGGFNGGGSGSGIYRTMDGGDTWERLAEGLPQGDMGRIGLDIYRRDPDIVFATVEAGGGRGGVYRSTDRGNSWEHLSTQNNRPMYYSQIRVDPSDPNWVYSGGLNIYASSDGGRTFRGATAEVHSDHHAMWIDPNNSNNLIIAGDGGISVSFDRTRTWRQLRNIVISQFYEIGVDMREPYFVCGGLQDNGSWCGPSRTLTTLGIRNRDWYNIGGGDGFYVRIDPTDSSVLFGESQGGNVYRKNLITGESQRIRPLPRAQGQGPDSGEEVDFAWNWNTPMLISEHDNRLIYIGSSHLMKSADRGVTWEAVSPDVTTGVNRDDLEIMGTQVQRGTTLSANDGISSYGNLTTISESPTSPNVLYVGTDDGNIHGTRDAGTNWVMLSGDMPGLAAPNTVVTRVVASRFNEGRVYATFDGHERDDYRPYVYRSDDYGNTWEPIVSGLPDDATVNIIVEHPRNENLLFLGNEIGVFVSIDRGDSWAQLKNNLPTVPVDDIVIHPRENDLVLGTHGRGIWILDDITPLEEISEDVLNTDAHIFSARRTPMWRVTRWQEWSPGTWRVLNPAPGARIHYYLKEDAPLPSPTVDARRDDGGGRSGGRGGGRGGANQMPSSVPATPPEPTVKLTVLDGNGGFVREFEGPGRAGVQTALWDFRIADAYTTTTSGGGFGGGGRRGGGGGPRGPEVLPDTYTVRLEAGGRTTETTVEVVLDPRIQVPMDVLQDRQDAMMDAYNLAKPVYEARQAIGAINDQLNNMRGLLSDDAPEALTSALDDITRDVRQIQENMQEAGAGAGAVNTIQSFAGEPTADQLWQIDQSWRLLPGVIEQINVVITDRMPGLIA</sequence>
<dbReference type="CDD" id="cd15482">
    <property type="entry name" value="Sialidase_non-viral"/>
    <property type="match status" value="2"/>
</dbReference>
<accession>A0A381P7T0</accession>
<dbReference type="AlphaFoldDB" id="A0A381P7T0"/>
<dbReference type="InterPro" id="IPR036278">
    <property type="entry name" value="Sialidase_sf"/>
</dbReference>
<evidence type="ECO:0000313" key="4">
    <source>
        <dbReference type="EMBL" id="SUZ62319.1"/>
    </source>
</evidence>
<keyword evidence="1" id="KW-0677">Repeat</keyword>
<dbReference type="Pfam" id="PF15902">
    <property type="entry name" value="Sortilin-Vps10"/>
    <property type="match status" value="3"/>
</dbReference>
<dbReference type="InterPro" id="IPR031778">
    <property type="entry name" value="Sortilin_N"/>
</dbReference>
<evidence type="ECO:0000256" key="2">
    <source>
        <dbReference type="SAM" id="MobiDB-lite"/>
    </source>
</evidence>
<feature type="domain" description="Sortilin N-terminal" evidence="3">
    <location>
        <begin position="315"/>
        <end position="422"/>
    </location>
</feature>
<feature type="domain" description="Sortilin N-terminal" evidence="3">
    <location>
        <begin position="156"/>
        <end position="282"/>
    </location>
</feature>
<reference evidence="4" key="1">
    <citation type="submission" date="2018-05" db="EMBL/GenBank/DDBJ databases">
        <authorList>
            <person name="Lanie J.A."/>
            <person name="Ng W.-L."/>
            <person name="Kazmierczak K.M."/>
            <person name="Andrzejewski T.M."/>
            <person name="Davidsen T.M."/>
            <person name="Wayne K.J."/>
            <person name="Tettelin H."/>
            <person name="Glass J.I."/>
            <person name="Rusch D."/>
            <person name="Podicherti R."/>
            <person name="Tsui H.-C.T."/>
            <person name="Winkler M.E."/>
        </authorList>
    </citation>
    <scope>NUCLEOTIDE SEQUENCE</scope>
</reference>
<proteinExistence type="predicted"/>